<protein>
    <recommendedName>
        <fullName evidence="5">F-box domain-containing protein</fullName>
    </recommendedName>
</protein>
<gene>
    <name evidence="3" type="ORF">E1B28_008500</name>
</gene>
<evidence type="ECO:0000313" key="3">
    <source>
        <dbReference type="EMBL" id="KAG7092126.1"/>
    </source>
</evidence>
<dbReference type="GeneID" id="66077576"/>
<dbReference type="KEGG" id="more:E1B28_008500"/>
<dbReference type="EMBL" id="CM032185">
    <property type="protein sequence ID" value="KAG7092126.1"/>
    <property type="molecule type" value="Genomic_DNA"/>
</dbReference>
<accession>A0A9P7RYI9</accession>
<dbReference type="AlphaFoldDB" id="A0A9P7RYI9"/>
<evidence type="ECO:0000256" key="2">
    <source>
        <dbReference type="SAM" id="MobiDB-lite"/>
    </source>
</evidence>
<name>A0A9P7RYI9_9AGAR</name>
<evidence type="ECO:0000313" key="4">
    <source>
        <dbReference type="Proteomes" id="UP001049176"/>
    </source>
</evidence>
<dbReference type="Proteomes" id="UP001049176">
    <property type="component" value="Chromosome 5"/>
</dbReference>
<feature type="region of interest" description="Disordered" evidence="2">
    <location>
        <begin position="529"/>
        <end position="552"/>
    </location>
</feature>
<feature type="coiled-coil region" evidence="1">
    <location>
        <begin position="37"/>
        <end position="71"/>
    </location>
</feature>
<sequence length="552" mass="62460">MPPDSTTMATNGHDFSKYFQSNDFPSFHDTTIIRERILEKSSRVTRMENEISLLKEKLQTAKADLELHQSLLSGVRRLPTEILGEIFMLCAREDCSISTLPDPMKAPMLFCQISKAWRAAATSNPLIWSTFGIDVSRQPRILELTKLWFQRSQKLPLILGLRVNLDEKQELQKIRAMNIQLIKESILPNFTRCRSFTLRCAGEFDDSLLEEIPVLSSTNLEHLDLPLDLPSCPFMFQWCFHLAISSPQLRRLTCGIPSVLFVPSVWSNIERVDLRFMGLTASDVESFLRVAPRLRQLSFGLVSRASQPQSLALRGSILEHDTLRSLQIYDRFGDLGSLIDFLKFPKLVALSISGRRYPWPHGQMLAFLERSNCALRLLNVESTTMTSDDLISYLSMDRIRRSLEDLRVNKTVPTSKTLLEFLTLKSSSENPVPIPRLRSFMCSIDAVNQASHFELFLKSRWHPDKDGTNDEGTGGDSVSISNLKRIYLTIVSPVFDGATIETPALMELLEKVGKEPGGEVSVTMYRLSQTFDEDHSSLPPEPPSPPTSDYDG</sequence>
<dbReference type="SUPFAM" id="SSF52047">
    <property type="entry name" value="RNI-like"/>
    <property type="match status" value="1"/>
</dbReference>
<evidence type="ECO:0000256" key="1">
    <source>
        <dbReference type="SAM" id="Coils"/>
    </source>
</evidence>
<reference evidence="3" key="1">
    <citation type="journal article" date="2021" name="Genome Biol. Evol.">
        <title>The assembled and annotated genome of the fairy-ring fungus Marasmius oreades.</title>
        <authorList>
            <person name="Hiltunen M."/>
            <person name="Ament-Velasquez S.L."/>
            <person name="Johannesson H."/>
        </authorList>
    </citation>
    <scope>NUCLEOTIDE SEQUENCE</scope>
    <source>
        <strain evidence="3">03SP1</strain>
    </source>
</reference>
<proteinExistence type="predicted"/>
<organism evidence="3 4">
    <name type="scientific">Marasmius oreades</name>
    <name type="common">fairy-ring Marasmius</name>
    <dbReference type="NCBI Taxonomy" id="181124"/>
    <lineage>
        <taxon>Eukaryota</taxon>
        <taxon>Fungi</taxon>
        <taxon>Dikarya</taxon>
        <taxon>Basidiomycota</taxon>
        <taxon>Agaricomycotina</taxon>
        <taxon>Agaricomycetes</taxon>
        <taxon>Agaricomycetidae</taxon>
        <taxon>Agaricales</taxon>
        <taxon>Marasmiineae</taxon>
        <taxon>Marasmiaceae</taxon>
        <taxon>Marasmius</taxon>
    </lineage>
</organism>
<dbReference type="InterPro" id="IPR032675">
    <property type="entry name" value="LRR_dom_sf"/>
</dbReference>
<dbReference type="OrthoDB" id="3139399at2759"/>
<keyword evidence="1" id="KW-0175">Coiled coil</keyword>
<keyword evidence="4" id="KW-1185">Reference proteome</keyword>
<dbReference type="RefSeq" id="XP_043008596.1">
    <property type="nucleotide sequence ID" value="XM_043153312.1"/>
</dbReference>
<evidence type="ECO:0008006" key="5">
    <source>
        <dbReference type="Google" id="ProtNLM"/>
    </source>
</evidence>
<comment type="caution">
    <text evidence="3">The sequence shown here is derived from an EMBL/GenBank/DDBJ whole genome shotgun (WGS) entry which is preliminary data.</text>
</comment>
<dbReference type="Gene3D" id="3.80.10.10">
    <property type="entry name" value="Ribonuclease Inhibitor"/>
    <property type="match status" value="1"/>
</dbReference>